<dbReference type="Proteomes" id="UP001281410">
    <property type="component" value="Unassembled WGS sequence"/>
</dbReference>
<dbReference type="PANTHER" id="PTHR47074:SF48">
    <property type="entry name" value="POLYNUCLEOTIDYL TRANSFERASE, RIBONUCLEASE H-LIKE SUPERFAMILY PROTEIN"/>
    <property type="match status" value="1"/>
</dbReference>
<dbReference type="EMBL" id="JANJYJ010000004">
    <property type="protein sequence ID" value="KAK3220725.1"/>
    <property type="molecule type" value="Genomic_DNA"/>
</dbReference>
<organism evidence="1 2">
    <name type="scientific">Dipteronia sinensis</name>
    <dbReference type="NCBI Taxonomy" id="43782"/>
    <lineage>
        <taxon>Eukaryota</taxon>
        <taxon>Viridiplantae</taxon>
        <taxon>Streptophyta</taxon>
        <taxon>Embryophyta</taxon>
        <taxon>Tracheophyta</taxon>
        <taxon>Spermatophyta</taxon>
        <taxon>Magnoliopsida</taxon>
        <taxon>eudicotyledons</taxon>
        <taxon>Gunneridae</taxon>
        <taxon>Pentapetalae</taxon>
        <taxon>rosids</taxon>
        <taxon>malvids</taxon>
        <taxon>Sapindales</taxon>
        <taxon>Sapindaceae</taxon>
        <taxon>Hippocastanoideae</taxon>
        <taxon>Acereae</taxon>
        <taxon>Dipteronia</taxon>
    </lineage>
</organism>
<evidence type="ECO:0008006" key="3">
    <source>
        <dbReference type="Google" id="ProtNLM"/>
    </source>
</evidence>
<gene>
    <name evidence="1" type="ORF">Dsin_014695</name>
</gene>
<name>A0AAE0AND9_9ROSI</name>
<keyword evidence="2" id="KW-1185">Reference proteome</keyword>
<comment type="caution">
    <text evidence="1">The sequence shown here is derived from an EMBL/GenBank/DDBJ whole genome shotgun (WGS) entry which is preliminary data.</text>
</comment>
<protein>
    <recommendedName>
        <fullName evidence="3">RNase H type-1 domain-containing protein</fullName>
    </recommendedName>
</protein>
<accession>A0AAE0AND9</accession>
<dbReference type="InterPro" id="IPR052929">
    <property type="entry name" value="RNase_H-like_EbsB-rel"/>
</dbReference>
<dbReference type="AlphaFoldDB" id="A0AAE0AND9"/>
<proteinExistence type="predicted"/>
<sequence length="133" mass="14979">MVMWGIWYNRNCRVHGKKVRHNTNLLDWVLAMLEEFQTTHQKLKGGSIGKKVDSQECWSPPPHDSVKLNTDVSVRQGLDFIGLGAVIRNVDWKVLVASSKPFWGSFSAEIGEFLVLRDGLLLAKTTWSEGVLG</sequence>
<reference evidence="1" key="1">
    <citation type="journal article" date="2023" name="Plant J.">
        <title>Genome sequences and population genomics provide insights into the demographic history, inbreeding, and mutation load of two 'living fossil' tree species of Dipteronia.</title>
        <authorList>
            <person name="Feng Y."/>
            <person name="Comes H.P."/>
            <person name="Chen J."/>
            <person name="Zhu S."/>
            <person name="Lu R."/>
            <person name="Zhang X."/>
            <person name="Li P."/>
            <person name="Qiu J."/>
            <person name="Olsen K.M."/>
            <person name="Qiu Y."/>
        </authorList>
    </citation>
    <scope>NUCLEOTIDE SEQUENCE</scope>
    <source>
        <strain evidence="1">NBL</strain>
    </source>
</reference>
<dbReference type="PANTHER" id="PTHR47074">
    <property type="entry name" value="BNAC02G40300D PROTEIN"/>
    <property type="match status" value="1"/>
</dbReference>
<evidence type="ECO:0000313" key="2">
    <source>
        <dbReference type="Proteomes" id="UP001281410"/>
    </source>
</evidence>
<evidence type="ECO:0000313" key="1">
    <source>
        <dbReference type="EMBL" id="KAK3220725.1"/>
    </source>
</evidence>